<dbReference type="Gene3D" id="3.30.70.330">
    <property type="match status" value="1"/>
</dbReference>
<reference evidence="4 5" key="1">
    <citation type="submission" date="2019-05" db="EMBL/GenBank/DDBJ databases">
        <title>Emergence of the Ug99 lineage of the wheat stem rust pathogen through somatic hybridization.</title>
        <authorList>
            <person name="Li F."/>
            <person name="Upadhyaya N.M."/>
            <person name="Sperschneider J."/>
            <person name="Matny O."/>
            <person name="Nguyen-Phuc H."/>
            <person name="Mago R."/>
            <person name="Raley C."/>
            <person name="Miller M.E."/>
            <person name="Silverstein K.A.T."/>
            <person name="Henningsen E."/>
            <person name="Hirsch C.D."/>
            <person name="Visser B."/>
            <person name="Pretorius Z.A."/>
            <person name="Steffenson B.J."/>
            <person name="Schwessinger B."/>
            <person name="Dodds P.N."/>
            <person name="Figueroa M."/>
        </authorList>
    </citation>
    <scope>NUCLEOTIDE SEQUENCE [LARGE SCALE GENOMIC DNA]</scope>
    <source>
        <strain evidence="4">21-0</strain>
    </source>
</reference>
<evidence type="ECO:0000313" key="4">
    <source>
        <dbReference type="EMBL" id="KAA1089027.1"/>
    </source>
</evidence>
<dbReference type="GO" id="GO:0003723">
    <property type="term" value="F:RNA binding"/>
    <property type="evidence" value="ECO:0007669"/>
    <property type="project" value="UniProtKB-UniRule"/>
</dbReference>
<dbReference type="PROSITE" id="PS50102">
    <property type="entry name" value="RRM"/>
    <property type="match status" value="1"/>
</dbReference>
<organism evidence="4 5">
    <name type="scientific">Puccinia graminis f. sp. tritici</name>
    <dbReference type="NCBI Taxonomy" id="56615"/>
    <lineage>
        <taxon>Eukaryota</taxon>
        <taxon>Fungi</taxon>
        <taxon>Dikarya</taxon>
        <taxon>Basidiomycota</taxon>
        <taxon>Pucciniomycotina</taxon>
        <taxon>Pucciniomycetes</taxon>
        <taxon>Pucciniales</taxon>
        <taxon>Pucciniaceae</taxon>
        <taxon>Puccinia</taxon>
    </lineage>
</organism>
<feature type="region of interest" description="Disordered" evidence="2">
    <location>
        <begin position="22"/>
        <end position="57"/>
    </location>
</feature>
<dbReference type="InterPro" id="IPR000504">
    <property type="entry name" value="RRM_dom"/>
</dbReference>
<accession>A0A5B0NIG4</accession>
<feature type="compositionally biased region" description="Low complexity" evidence="2">
    <location>
        <begin position="22"/>
        <end position="32"/>
    </location>
</feature>
<dbReference type="InterPro" id="IPR035979">
    <property type="entry name" value="RBD_domain_sf"/>
</dbReference>
<dbReference type="SUPFAM" id="SSF54928">
    <property type="entry name" value="RNA-binding domain, RBD"/>
    <property type="match status" value="1"/>
</dbReference>
<dbReference type="Proteomes" id="UP000324748">
    <property type="component" value="Unassembled WGS sequence"/>
</dbReference>
<evidence type="ECO:0000313" key="5">
    <source>
        <dbReference type="Proteomes" id="UP000324748"/>
    </source>
</evidence>
<evidence type="ECO:0000256" key="1">
    <source>
        <dbReference type="PROSITE-ProRule" id="PRU00176"/>
    </source>
</evidence>
<dbReference type="AlphaFoldDB" id="A0A5B0NIG4"/>
<protein>
    <recommendedName>
        <fullName evidence="3">RRM domain-containing protein</fullName>
    </recommendedName>
</protein>
<keyword evidence="1" id="KW-0694">RNA-binding</keyword>
<dbReference type="EMBL" id="VSWC01000093">
    <property type="protein sequence ID" value="KAA1089027.1"/>
    <property type="molecule type" value="Genomic_DNA"/>
</dbReference>
<comment type="caution">
    <text evidence="4">The sequence shown here is derived from an EMBL/GenBank/DDBJ whole genome shotgun (WGS) entry which is preliminary data.</text>
</comment>
<dbReference type="OrthoDB" id="2505717at2759"/>
<sequence>MQPPLFPFEHANIANECNSIGSAAGSSLEGSSPETDPFCISSPEHSRVSSDNGAVEGASPLKSFDPFSDPLFYLPFRPRGGGSEHAKRFSSMLEHRQRRLGENDERQTDWMTPSVNYRSAEPISRIPSMDADAIPPPTNVFVANFPSHWSKSDLWDLFEGIPVTTRAPGEESVYGGTGFVNITRASDAHALLAMLDKKIWLIDGSALKFRLANSSPPTEPANFQVPKKNRTVRRHQHKVIDRLRAEQTVGNKQLACCDRHQIVVYQNISPKKTATPTLSVVHGSRQRNTQFVCNATETSLATSVAQRPFLEYLKTYLNRRNRYNSQQIVVSSLKPNAANVLSPPALQQVVSSPPNQATSVIKRPDLNPYTSVHSGNCFRTAGIAPGLDALPQGVACPPSTSYYSWASDVHSNMLMYNQASRPSLSVRWIPAPHAVHPQPHFSQLFQGHETSPVFLAPFL</sequence>
<dbReference type="CDD" id="cd00590">
    <property type="entry name" value="RRM_SF"/>
    <property type="match status" value="1"/>
</dbReference>
<proteinExistence type="predicted"/>
<feature type="domain" description="RRM" evidence="3">
    <location>
        <begin position="138"/>
        <end position="214"/>
    </location>
</feature>
<gene>
    <name evidence="4" type="ORF">PGT21_004613</name>
</gene>
<evidence type="ECO:0000256" key="2">
    <source>
        <dbReference type="SAM" id="MobiDB-lite"/>
    </source>
</evidence>
<evidence type="ECO:0000259" key="3">
    <source>
        <dbReference type="PROSITE" id="PS50102"/>
    </source>
</evidence>
<keyword evidence="5" id="KW-1185">Reference proteome</keyword>
<dbReference type="InterPro" id="IPR012677">
    <property type="entry name" value="Nucleotide-bd_a/b_plait_sf"/>
</dbReference>
<name>A0A5B0NIG4_PUCGR</name>